<evidence type="ECO:0000313" key="4">
    <source>
        <dbReference type="Proteomes" id="UP000092932"/>
    </source>
</evidence>
<dbReference type="KEGG" id="ado:A6F68_01717"/>
<organism evidence="3 4">
    <name type="scientific">Tsuneonella dongtanensis</name>
    <dbReference type="NCBI Taxonomy" id="692370"/>
    <lineage>
        <taxon>Bacteria</taxon>
        <taxon>Pseudomonadati</taxon>
        <taxon>Pseudomonadota</taxon>
        <taxon>Alphaproteobacteria</taxon>
        <taxon>Sphingomonadales</taxon>
        <taxon>Erythrobacteraceae</taxon>
        <taxon>Tsuneonella</taxon>
    </lineage>
</organism>
<dbReference type="PANTHER" id="PTHR30143">
    <property type="entry name" value="ACID HYDRATASE"/>
    <property type="match status" value="1"/>
</dbReference>
<dbReference type="Gene3D" id="3.90.850.10">
    <property type="entry name" value="Fumarylacetoacetase-like, C-terminal domain"/>
    <property type="match status" value="1"/>
</dbReference>
<protein>
    <submittedName>
        <fullName evidence="3">2-keto-4-pentenoate hydratase</fullName>
    </submittedName>
</protein>
<dbReference type="AlphaFoldDB" id="A0A1B2ADK2"/>
<evidence type="ECO:0000313" key="3">
    <source>
        <dbReference type="EMBL" id="ANY20229.1"/>
    </source>
</evidence>
<name>A0A1B2ADK2_9SPHN</name>
<evidence type="ECO:0000259" key="2">
    <source>
        <dbReference type="Pfam" id="PF01557"/>
    </source>
</evidence>
<proteinExistence type="predicted"/>
<reference evidence="3 4" key="1">
    <citation type="submission" date="2016-07" db="EMBL/GenBank/DDBJ databases">
        <title>Complete genome sequence of Altererythrobacter dongtanensis KCTC 22672, a type strain with esterase isolated from tidal flat.</title>
        <authorList>
            <person name="Cheng H."/>
            <person name="Wu Y.-H."/>
            <person name="Zhou P."/>
            <person name="Huo Y.-Y."/>
            <person name="Wang C.-S."/>
            <person name="Xu X.-W."/>
        </authorList>
    </citation>
    <scope>NUCLEOTIDE SEQUENCE [LARGE SCALE GENOMIC DNA]</scope>
    <source>
        <strain evidence="3 4">KCTC 22672</strain>
    </source>
</reference>
<dbReference type="GO" id="GO:0005737">
    <property type="term" value="C:cytoplasm"/>
    <property type="evidence" value="ECO:0007669"/>
    <property type="project" value="TreeGrafter"/>
</dbReference>
<dbReference type="Pfam" id="PF01557">
    <property type="entry name" value="FAA_hydrolase"/>
    <property type="match status" value="1"/>
</dbReference>
<keyword evidence="1" id="KW-0456">Lyase</keyword>
<gene>
    <name evidence="3" type="ORF">A6F68_01717</name>
</gene>
<dbReference type="EMBL" id="CP016591">
    <property type="protein sequence ID" value="ANY20229.1"/>
    <property type="molecule type" value="Genomic_DNA"/>
</dbReference>
<sequence length="277" mass="28974">MAQTFGGWGLAELSELARIAAAFVSARREDEVLSRYPGAHPESLEEAYRIQDLALSLWPDRVVGWKLGRIADGLVDRFGAQRLAGPIFKSRLVRNESGAMVDVPVLRGFAAVEAEIILRVSRPIHSALSFAEASAAIDEIRLGIEVASSPFSGINDEGPAVTASDFGNNYGLVLGPELSGFAPNELLTAPVELAVDGVQVGEGRASDMLDGPIGSLAFLTSVLEARGISLEAGSWISTGALTGVHTVTPGSVVTATLAGSHTVSCRTVTSGERPHDA</sequence>
<dbReference type="PANTHER" id="PTHR30143:SF0">
    <property type="entry name" value="2-KETO-4-PENTENOATE HYDRATASE"/>
    <property type="match status" value="1"/>
</dbReference>
<dbReference type="SUPFAM" id="SSF56529">
    <property type="entry name" value="FAH"/>
    <property type="match status" value="1"/>
</dbReference>
<dbReference type="PATRIC" id="fig|692370.5.peg.1731"/>
<feature type="domain" description="Fumarylacetoacetase-like C-terminal" evidence="2">
    <location>
        <begin position="98"/>
        <end position="261"/>
    </location>
</feature>
<accession>A0A1B2ADK2</accession>
<dbReference type="InterPro" id="IPR011234">
    <property type="entry name" value="Fumarylacetoacetase-like_C"/>
</dbReference>
<dbReference type="GO" id="GO:0008684">
    <property type="term" value="F:2-oxopent-4-enoate hydratase activity"/>
    <property type="evidence" value="ECO:0007669"/>
    <property type="project" value="TreeGrafter"/>
</dbReference>
<dbReference type="OrthoDB" id="9792137at2"/>
<evidence type="ECO:0000256" key="1">
    <source>
        <dbReference type="ARBA" id="ARBA00023239"/>
    </source>
</evidence>
<dbReference type="InterPro" id="IPR050772">
    <property type="entry name" value="Hydratase-Decarb/MhpD_sf"/>
</dbReference>
<dbReference type="InterPro" id="IPR036663">
    <property type="entry name" value="Fumarylacetoacetase_C_sf"/>
</dbReference>
<dbReference type="STRING" id="692370.A6F68_01717"/>
<keyword evidence="4" id="KW-1185">Reference proteome</keyword>
<dbReference type="Proteomes" id="UP000092932">
    <property type="component" value="Chromosome"/>
</dbReference>